<name>A0ABY5P8P7_9LACT</name>
<dbReference type="EMBL" id="CP102453">
    <property type="protein sequence ID" value="UUX35122.1"/>
    <property type="molecule type" value="Genomic_DNA"/>
</dbReference>
<keyword evidence="12" id="KW-1185">Reference proteome</keyword>
<gene>
    <name evidence="11" type="ORF">NRE15_05635</name>
</gene>
<evidence type="ECO:0000256" key="3">
    <source>
        <dbReference type="ARBA" id="ARBA00022553"/>
    </source>
</evidence>
<dbReference type="PROSITE" id="PS00710">
    <property type="entry name" value="PGM_PMM"/>
    <property type="match status" value="1"/>
</dbReference>
<dbReference type="InterPro" id="IPR005846">
    <property type="entry name" value="A-D-PHexomutase_a/b/a-III"/>
</dbReference>
<reference evidence="11 12" key="1">
    <citation type="submission" date="2022-08" db="EMBL/GenBank/DDBJ databases">
        <title>Aerococcaceae sp. nov isolated from spoiled eye mask.</title>
        <authorList>
            <person name="Zhou G."/>
            <person name="Xie X.-B."/>
            <person name="Shi Q.-S."/>
            <person name="Wang Y.-S."/>
            <person name="Wen X."/>
            <person name="Peng H."/>
            <person name="Yang X.-J."/>
            <person name="Tao H.-B."/>
            <person name="Huang X.-M."/>
        </authorList>
    </citation>
    <scope>NUCLEOTIDE SEQUENCE [LARGE SCALE GENOMIC DNA]</scope>
    <source>
        <strain evidence="12">DM20194951</strain>
    </source>
</reference>
<dbReference type="SUPFAM" id="SSF55957">
    <property type="entry name" value="Phosphoglucomutase, C-terminal domain"/>
    <property type="match status" value="1"/>
</dbReference>
<dbReference type="PANTHER" id="PTHR45745">
    <property type="entry name" value="PHOSPHOMANNOMUTASE 45A"/>
    <property type="match status" value="1"/>
</dbReference>
<sequence length="575" mass="64944">MNWKARLHQWQVSENVPSYLKTQIESLNDDELFDSFYRYLEFGTGGMRGGIGPGTNRINIVMIRRVTVALAMYVIENKGEDAGVVISYDNRYYSKEFAHETGRVLASFGIKVYLSDFIRPTPIVSFSIRKYKAFAGVMITASHNPAQYNGYKIYNTSGGQITLDTANKISSYLAKIHDETDIHISDSSISSNLIHTFGEDIDRSYLLALKEVTVNRELIANNNGIVQIVYTPLHGSGLNLVSKGLQEVGFKQLFIVKEQADYDSGFSTVQTPNPEERGVFDKAIEIGNAVEADLLIGTDPDTDRLGVAIRDNHDNNAYRLLSGNEIGSLMLYYLANNKHVPNSYVLKTIVTTDLTYKIANDFDLNVIDTLTGFKFIGEKINELEQKNKSFLFGFEESFGYLVKPFVRDKDAIQAAILMAEIVLFYKLNNQSVIDVLYEIGEKYGFYKESLRTMSYKGSEAIQQLADEMNYLRHNYPKKIGELGVSRIQDYLLGTEYEVASGKVMSLKLPKSNVIKIFLEDDSWVCIRPSGTEPKSKIYFSANDPHESNAIQKLNNIEMKFLSYFNGINEKVKSMN</sequence>
<evidence type="ECO:0000259" key="8">
    <source>
        <dbReference type="Pfam" id="PF02878"/>
    </source>
</evidence>
<evidence type="ECO:0000256" key="7">
    <source>
        <dbReference type="RuleBase" id="RU004326"/>
    </source>
</evidence>
<proteinExistence type="inferred from homology"/>
<dbReference type="Pfam" id="PF02878">
    <property type="entry name" value="PGM_PMM_I"/>
    <property type="match status" value="1"/>
</dbReference>
<evidence type="ECO:0000313" key="12">
    <source>
        <dbReference type="Proteomes" id="UP001315967"/>
    </source>
</evidence>
<feature type="domain" description="Alpha-D-phosphohexomutase alpha/beta/alpha" evidence="8">
    <location>
        <begin position="41"/>
        <end position="177"/>
    </location>
</feature>
<evidence type="ECO:0000256" key="4">
    <source>
        <dbReference type="ARBA" id="ARBA00022723"/>
    </source>
</evidence>
<dbReference type="Proteomes" id="UP001315967">
    <property type="component" value="Chromosome"/>
</dbReference>
<evidence type="ECO:0000259" key="10">
    <source>
        <dbReference type="Pfam" id="PF02880"/>
    </source>
</evidence>
<feature type="domain" description="Alpha-D-phosphohexomutase alpha/beta/alpha" evidence="10">
    <location>
        <begin position="323"/>
        <end position="423"/>
    </location>
</feature>
<feature type="domain" description="Alpha-D-phosphohexomutase alpha/beta/alpha" evidence="9">
    <location>
        <begin position="221"/>
        <end position="311"/>
    </location>
</feature>
<dbReference type="CDD" id="cd05799">
    <property type="entry name" value="PGM2"/>
    <property type="match status" value="1"/>
</dbReference>
<protein>
    <submittedName>
        <fullName evidence="11">Phospho-sugar mutase</fullName>
    </submittedName>
</protein>
<dbReference type="InterPro" id="IPR005845">
    <property type="entry name" value="A-D-PHexomutase_a/b/a-II"/>
</dbReference>
<organism evidence="11 12">
    <name type="scientific">Fundicoccus culcitae</name>
    <dbReference type="NCBI Taxonomy" id="2969821"/>
    <lineage>
        <taxon>Bacteria</taxon>
        <taxon>Bacillati</taxon>
        <taxon>Bacillota</taxon>
        <taxon>Bacilli</taxon>
        <taxon>Lactobacillales</taxon>
        <taxon>Aerococcaceae</taxon>
        <taxon>Fundicoccus</taxon>
    </lineage>
</organism>
<dbReference type="Gene3D" id="3.40.120.10">
    <property type="entry name" value="Alpha-D-Glucose-1,6-Bisphosphate, subunit A, domain 3"/>
    <property type="match status" value="3"/>
</dbReference>
<dbReference type="Pfam" id="PF02879">
    <property type="entry name" value="PGM_PMM_II"/>
    <property type="match status" value="1"/>
</dbReference>
<dbReference type="InterPro" id="IPR036900">
    <property type="entry name" value="A-D-PHexomutase_C_sf"/>
</dbReference>
<evidence type="ECO:0000313" key="11">
    <source>
        <dbReference type="EMBL" id="UUX35122.1"/>
    </source>
</evidence>
<evidence type="ECO:0000256" key="2">
    <source>
        <dbReference type="ARBA" id="ARBA00010231"/>
    </source>
</evidence>
<evidence type="ECO:0000256" key="6">
    <source>
        <dbReference type="ARBA" id="ARBA00023235"/>
    </source>
</evidence>
<keyword evidence="5 7" id="KW-0460">Magnesium</keyword>
<dbReference type="SUPFAM" id="SSF53738">
    <property type="entry name" value="Phosphoglucomutase, first 3 domains"/>
    <property type="match status" value="3"/>
</dbReference>
<evidence type="ECO:0000256" key="1">
    <source>
        <dbReference type="ARBA" id="ARBA00001946"/>
    </source>
</evidence>
<dbReference type="Gene3D" id="3.30.310.50">
    <property type="entry name" value="Alpha-D-phosphohexomutase, C-terminal domain"/>
    <property type="match status" value="1"/>
</dbReference>
<accession>A0ABY5P8P7</accession>
<keyword evidence="6" id="KW-0413">Isomerase</keyword>
<dbReference type="RefSeq" id="WP_313794615.1">
    <property type="nucleotide sequence ID" value="NZ_CP102453.1"/>
</dbReference>
<dbReference type="PANTHER" id="PTHR45745:SF1">
    <property type="entry name" value="PHOSPHOGLUCOMUTASE 2B-RELATED"/>
    <property type="match status" value="1"/>
</dbReference>
<keyword evidence="4 7" id="KW-0479">Metal-binding</keyword>
<dbReference type="InterPro" id="IPR016055">
    <property type="entry name" value="A-D-PHexomutase_a/b/a-I/II/III"/>
</dbReference>
<evidence type="ECO:0000256" key="5">
    <source>
        <dbReference type="ARBA" id="ARBA00022842"/>
    </source>
</evidence>
<comment type="similarity">
    <text evidence="2 7">Belongs to the phosphohexose mutase family.</text>
</comment>
<dbReference type="InterPro" id="IPR005844">
    <property type="entry name" value="A-D-PHexomutase_a/b/a-I"/>
</dbReference>
<keyword evidence="3" id="KW-0597">Phosphoprotein</keyword>
<comment type="cofactor">
    <cofactor evidence="1">
        <name>Mg(2+)</name>
        <dbReference type="ChEBI" id="CHEBI:18420"/>
    </cofactor>
</comment>
<dbReference type="Pfam" id="PF02880">
    <property type="entry name" value="PGM_PMM_III"/>
    <property type="match status" value="1"/>
</dbReference>
<dbReference type="InterPro" id="IPR016066">
    <property type="entry name" value="A-D-PHexomutase_CS"/>
</dbReference>
<evidence type="ECO:0000259" key="9">
    <source>
        <dbReference type="Pfam" id="PF02879"/>
    </source>
</evidence>